<name>W1NXQ4_AMBTC</name>
<gene>
    <name evidence="2" type="ORF">AMTR_s00100p00088240</name>
</gene>
<protein>
    <submittedName>
        <fullName evidence="2">Uncharacterized protein</fullName>
    </submittedName>
</protein>
<reference evidence="3" key="1">
    <citation type="journal article" date="2013" name="Science">
        <title>The Amborella genome and the evolution of flowering plants.</title>
        <authorList>
            <consortium name="Amborella Genome Project"/>
        </authorList>
    </citation>
    <scope>NUCLEOTIDE SEQUENCE [LARGE SCALE GENOMIC DNA]</scope>
</reference>
<feature type="compositionally biased region" description="Basic and acidic residues" evidence="1">
    <location>
        <begin position="82"/>
        <end position="107"/>
    </location>
</feature>
<proteinExistence type="predicted"/>
<keyword evidence="3" id="KW-1185">Reference proteome</keyword>
<accession>W1NXQ4</accession>
<evidence type="ECO:0000313" key="3">
    <source>
        <dbReference type="Proteomes" id="UP000017836"/>
    </source>
</evidence>
<feature type="region of interest" description="Disordered" evidence="1">
    <location>
        <begin position="62"/>
        <end position="141"/>
    </location>
</feature>
<dbReference type="Gramene" id="ERN00433">
    <property type="protein sequence ID" value="ERN00433"/>
    <property type="gene ID" value="AMTR_s00100p00088240"/>
</dbReference>
<sequence>MTISIDVADEINHFPPALGSKVRLEERVIFNEIDEGLPMAGKAITITWITLRVSPRAASKALVESKSSERWTRVPWGSPRKQAREGEKGQSPRARGRGDPSGEREVEITPPAGGTRDGGRDERKGGRSQSGGMRAIRGQTDWREGLSLAVIEGGIKGERGSTREGRPRTKKGQVMKEAREDEQSLATKRGGKPKEPMKKEAAQTKGWEKSTGQGEVQDQRGHPLNQWGMVKGRGWWQRRRNSRQQGFSTRRMAIERDNNHRLARQK</sequence>
<evidence type="ECO:0000256" key="1">
    <source>
        <dbReference type="SAM" id="MobiDB-lite"/>
    </source>
</evidence>
<evidence type="ECO:0000313" key="2">
    <source>
        <dbReference type="EMBL" id="ERN00433.1"/>
    </source>
</evidence>
<dbReference type="Proteomes" id="UP000017836">
    <property type="component" value="Unassembled WGS sequence"/>
</dbReference>
<dbReference type="EMBL" id="KI394904">
    <property type="protein sequence ID" value="ERN00433.1"/>
    <property type="molecule type" value="Genomic_DNA"/>
</dbReference>
<organism evidence="2 3">
    <name type="scientific">Amborella trichopoda</name>
    <dbReference type="NCBI Taxonomy" id="13333"/>
    <lineage>
        <taxon>Eukaryota</taxon>
        <taxon>Viridiplantae</taxon>
        <taxon>Streptophyta</taxon>
        <taxon>Embryophyta</taxon>
        <taxon>Tracheophyta</taxon>
        <taxon>Spermatophyta</taxon>
        <taxon>Magnoliopsida</taxon>
        <taxon>Amborellales</taxon>
        <taxon>Amborellaceae</taxon>
        <taxon>Amborella</taxon>
    </lineage>
</organism>
<feature type="region of interest" description="Disordered" evidence="1">
    <location>
        <begin position="153"/>
        <end position="249"/>
    </location>
</feature>
<dbReference type="HOGENOM" id="CLU_1047125_0_0_1"/>
<feature type="compositionally biased region" description="Basic and acidic residues" evidence="1">
    <location>
        <begin position="192"/>
        <end position="208"/>
    </location>
</feature>
<feature type="compositionally biased region" description="Basic and acidic residues" evidence="1">
    <location>
        <begin position="155"/>
        <end position="167"/>
    </location>
</feature>
<dbReference type="AlphaFoldDB" id="W1NXQ4"/>